<feature type="transmembrane region" description="Helical" evidence="8">
    <location>
        <begin position="179"/>
        <end position="202"/>
    </location>
</feature>
<dbReference type="PANTHER" id="PTHR42929">
    <property type="entry name" value="INNER MEMBRANE ABC TRANSPORTER PERMEASE PROTEIN YDCU-RELATED-RELATED"/>
    <property type="match status" value="1"/>
</dbReference>
<evidence type="ECO:0000256" key="7">
    <source>
        <dbReference type="ARBA" id="ARBA00023136"/>
    </source>
</evidence>
<dbReference type="PANTHER" id="PTHR42929:SF1">
    <property type="entry name" value="INNER MEMBRANE ABC TRANSPORTER PERMEASE PROTEIN YDCU-RELATED"/>
    <property type="match status" value="1"/>
</dbReference>
<dbReference type="PROSITE" id="PS50928">
    <property type="entry name" value="ABC_TM1"/>
    <property type="match status" value="1"/>
</dbReference>
<feature type="transmembrane region" description="Helical" evidence="8">
    <location>
        <begin position="81"/>
        <end position="105"/>
    </location>
</feature>
<keyword evidence="6 8" id="KW-1133">Transmembrane helix</keyword>
<keyword evidence="5 8" id="KW-0812">Transmembrane</keyword>
<evidence type="ECO:0000256" key="6">
    <source>
        <dbReference type="ARBA" id="ARBA00022989"/>
    </source>
</evidence>
<dbReference type="SUPFAM" id="SSF161098">
    <property type="entry name" value="MetI-like"/>
    <property type="match status" value="1"/>
</dbReference>
<dbReference type="EMBL" id="JBHLYR010000045">
    <property type="protein sequence ID" value="MFB9993304.1"/>
    <property type="molecule type" value="Genomic_DNA"/>
</dbReference>
<protein>
    <submittedName>
        <fullName evidence="10">ABC transporter permease</fullName>
    </submittedName>
</protein>
<evidence type="ECO:0000256" key="3">
    <source>
        <dbReference type="ARBA" id="ARBA00022448"/>
    </source>
</evidence>
<feature type="transmembrane region" description="Helical" evidence="8">
    <location>
        <begin position="278"/>
        <end position="298"/>
    </location>
</feature>
<feature type="transmembrane region" description="Helical" evidence="8">
    <location>
        <begin position="117"/>
        <end position="137"/>
    </location>
</feature>
<keyword evidence="3 8" id="KW-0813">Transport</keyword>
<comment type="caution">
    <text evidence="10">The sequence shown here is derived from an EMBL/GenBank/DDBJ whole genome shotgun (WGS) entry which is preliminary data.</text>
</comment>
<dbReference type="Gene3D" id="1.10.3720.10">
    <property type="entry name" value="MetI-like"/>
    <property type="match status" value="1"/>
</dbReference>
<evidence type="ECO:0000313" key="11">
    <source>
        <dbReference type="Proteomes" id="UP001589733"/>
    </source>
</evidence>
<reference evidence="10 11" key="1">
    <citation type="submission" date="2024-09" db="EMBL/GenBank/DDBJ databases">
        <authorList>
            <person name="Sun Q."/>
            <person name="Mori K."/>
        </authorList>
    </citation>
    <scope>NUCLEOTIDE SEQUENCE [LARGE SCALE GENOMIC DNA]</scope>
    <source>
        <strain evidence="10 11">JCM 13503</strain>
    </source>
</reference>
<dbReference type="Pfam" id="PF00528">
    <property type="entry name" value="BPD_transp_1"/>
    <property type="match status" value="1"/>
</dbReference>
<sequence>MTTQGRSAVQKATRASFSKRYWPLLVLAAPLLWLGVLYLGSLLGLLGYSFYGVDDFTGQVVPQFTLNTFRQLISSPSNIDVIVRTALMAAAVTLACAVIAFPLASYVARLTHPRQKALWVLLITLPLWASYLVRVYAWRLILAQEGVISWAAAKLHLGGVLDGLLSLPVIGGTSLANSYLGMFLVFVYVWLPYMILPIQAALERVPRSVTQASADLGARPAQTFWRITLPLALPGVAAGSIFTFSLTLGDYIIPGVVGAPGYFIGQMVYTQQGAAGNLPLAAAFSIVPIVIVGLYLAFVRRLGAFDAL</sequence>
<feature type="transmembrane region" description="Helical" evidence="8">
    <location>
        <begin position="21"/>
        <end position="51"/>
    </location>
</feature>
<evidence type="ECO:0000256" key="8">
    <source>
        <dbReference type="RuleBase" id="RU363032"/>
    </source>
</evidence>
<evidence type="ECO:0000313" key="10">
    <source>
        <dbReference type="EMBL" id="MFB9993304.1"/>
    </source>
</evidence>
<evidence type="ECO:0000256" key="4">
    <source>
        <dbReference type="ARBA" id="ARBA00022475"/>
    </source>
</evidence>
<organism evidence="10 11">
    <name type="scientific">Deinococcus oregonensis</name>
    <dbReference type="NCBI Taxonomy" id="1805970"/>
    <lineage>
        <taxon>Bacteria</taxon>
        <taxon>Thermotogati</taxon>
        <taxon>Deinococcota</taxon>
        <taxon>Deinococci</taxon>
        <taxon>Deinococcales</taxon>
        <taxon>Deinococcaceae</taxon>
        <taxon>Deinococcus</taxon>
    </lineage>
</organism>
<name>A0ABV6B0N4_9DEIO</name>
<comment type="subcellular location">
    <subcellularLocation>
        <location evidence="1 8">Cell membrane</location>
        <topology evidence="1 8">Multi-pass membrane protein</topology>
    </subcellularLocation>
</comment>
<evidence type="ECO:0000259" key="9">
    <source>
        <dbReference type="PROSITE" id="PS50928"/>
    </source>
</evidence>
<feature type="transmembrane region" description="Helical" evidence="8">
    <location>
        <begin position="223"/>
        <end position="245"/>
    </location>
</feature>
<dbReference type="InterPro" id="IPR035906">
    <property type="entry name" value="MetI-like_sf"/>
</dbReference>
<feature type="domain" description="ABC transmembrane type-1" evidence="9">
    <location>
        <begin position="82"/>
        <end position="299"/>
    </location>
</feature>
<comment type="similarity">
    <text evidence="2">Belongs to the binding-protein-dependent transport system permease family. CysTW subfamily.</text>
</comment>
<proteinExistence type="inferred from homology"/>
<keyword evidence="11" id="KW-1185">Reference proteome</keyword>
<evidence type="ECO:0000256" key="1">
    <source>
        <dbReference type="ARBA" id="ARBA00004651"/>
    </source>
</evidence>
<dbReference type="RefSeq" id="WP_380011856.1">
    <property type="nucleotide sequence ID" value="NZ_JBHLYR010000045.1"/>
</dbReference>
<evidence type="ECO:0000256" key="5">
    <source>
        <dbReference type="ARBA" id="ARBA00022692"/>
    </source>
</evidence>
<dbReference type="InterPro" id="IPR000515">
    <property type="entry name" value="MetI-like"/>
</dbReference>
<evidence type="ECO:0000256" key="2">
    <source>
        <dbReference type="ARBA" id="ARBA00007069"/>
    </source>
</evidence>
<keyword evidence="4" id="KW-1003">Cell membrane</keyword>
<dbReference type="Proteomes" id="UP001589733">
    <property type="component" value="Unassembled WGS sequence"/>
</dbReference>
<accession>A0ABV6B0N4</accession>
<dbReference type="CDD" id="cd06261">
    <property type="entry name" value="TM_PBP2"/>
    <property type="match status" value="1"/>
</dbReference>
<gene>
    <name evidence="10" type="ORF">ACFFLM_15125</name>
</gene>
<keyword evidence="7 8" id="KW-0472">Membrane</keyword>